<dbReference type="KEGG" id="mff:MFFC18_49370"/>
<feature type="region of interest" description="Disordered" evidence="1">
    <location>
        <begin position="32"/>
        <end position="72"/>
    </location>
</feature>
<feature type="chain" id="PRO_5022774955" evidence="2">
    <location>
        <begin position="27"/>
        <end position="236"/>
    </location>
</feature>
<protein>
    <submittedName>
        <fullName evidence="3">Uncharacterized protein</fullName>
    </submittedName>
</protein>
<feature type="signal peptide" evidence="2">
    <location>
        <begin position="1"/>
        <end position="26"/>
    </location>
</feature>
<feature type="compositionally biased region" description="Polar residues" evidence="1">
    <location>
        <begin position="46"/>
        <end position="72"/>
    </location>
</feature>
<feature type="compositionally biased region" description="Basic and acidic residues" evidence="1">
    <location>
        <begin position="32"/>
        <end position="45"/>
    </location>
</feature>
<evidence type="ECO:0000256" key="1">
    <source>
        <dbReference type="SAM" id="MobiDB-lite"/>
    </source>
</evidence>
<name>A0A5B9PFG0_9BACT</name>
<dbReference type="AlphaFoldDB" id="A0A5B9PFG0"/>
<dbReference type="RefSeq" id="WP_075082726.1">
    <property type="nucleotide sequence ID" value="NZ_CP042912.1"/>
</dbReference>
<dbReference type="EMBL" id="CP042912">
    <property type="protein sequence ID" value="QEG25014.1"/>
    <property type="molecule type" value="Genomic_DNA"/>
</dbReference>
<dbReference type="STRING" id="980251.GCA_001642875_04928"/>
<evidence type="ECO:0000313" key="3">
    <source>
        <dbReference type="EMBL" id="QEG25014.1"/>
    </source>
</evidence>
<reference evidence="3 4" key="1">
    <citation type="submission" date="2019-08" db="EMBL/GenBank/DDBJ databases">
        <title>Deep-cultivation of Planctomycetes and their phenomic and genomic characterization uncovers novel biology.</title>
        <authorList>
            <person name="Wiegand S."/>
            <person name="Jogler M."/>
            <person name="Boedeker C."/>
            <person name="Pinto D."/>
            <person name="Vollmers J."/>
            <person name="Rivas-Marin E."/>
            <person name="Kohn T."/>
            <person name="Peeters S.H."/>
            <person name="Heuer A."/>
            <person name="Rast P."/>
            <person name="Oberbeckmann S."/>
            <person name="Bunk B."/>
            <person name="Jeske O."/>
            <person name="Meyerdierks A."/>
            <person name="Storesund J.E."/>
            <person name="Kallscheuer N."/>
            <person name="Luecker S."/>
            <person name="Lage O.M."/>
            <person name="Pohl T."/>
            <person name="Merkel B.J."/>
            <person name="Hornburger P."/>
            <person name="Mueller R.-W."/>
            <person name="Bruemmer F."/>
            <person name="Labrenz M."/>
            <person name="Spormann A.M."/>
            <person name="Op den Camp H."/>
            <person name="Overmann J."/>
            <person name="Amann R."/>
            <person name="Jetten M.S.M."/>
            <person name="Mascher T."/>
            <person name="Medema M.H."/>
            <person name="Devos D.P."/>
            <person name="Kaster A.-K."/>
            <person name="Ovreas L."/>
            <person name="Rohde M."/>
            <person name="Galperin M.Y."/>
            <person name="Jogler C."/>
        </authorList>
    </citation>
    <scope>NUCLEOTIDE SEQUENCE [LARGE SCALE GENOMIC DNA]</scope>
    <source>
        <strain evidence="3 4">FC18</strain>
    </source>
</reference>
<sequence precursor="true">MAKSQISLSALFAIAIITLVSSAALAAPQDDVFKRPGEETKKNDTTESQASETAQPKSTAPTSITKESSASIEQQSDGWFTIVDDASMVELRFPGDPSYKEITFSPVAGRPAVVNHLYNTLINKEISVDYSWMELHESPTGKQLNDALDGAVKGAVVNVFGQLDVMTKIKSGKVPGREFSFTFPIQTPDGKTHMLSGKSRIFIKDNRQFQLNVIVPQGKEDDTLTKKLFESFMIRM</sequence>
<dbReference type="Proteomes" id="UP000322214">
    <property type="component" value="Chromosome"/>
</dbReference>
<gene>
    <name evidence="3" type="ORF">MFFC18_49370</name>
</gene>
<keyword evidence="4" id="KW-1185">Reference proteome</keyword>
<organism evidence="3 4">
    <name type="scientific">Mariniblastus fucicola</name>
    <dbReference type="NCBI Taxonomy" id="980251"/>
    <lineage>
        <taxon>Bacteria</taxon>
        <taxon>Pseudomonadati</taxon>
        <taxon>Planctomycetota</taxon>
        <taxon>Planctomycetia</taxon>
        <taxon>Pirellulales</taxon>
        <taxon>Pirellulaceae</taxon>
        <taxon>Mariniblastus</taxon>
    </lineage>
</organism>
<accession>A0A5B9PFG0</accession>
<keyword evidence="2" id="KW-0732">Signal</keyword>
<evidence type="ECO:0000256" key="2">
    <source>
        <dbReference type="SAM" id="SignalP"/>
    </source>
</evidence>
<evidence type="ECO:0000313" key="4">
    <source>
        <dbReference type="Proteomes" id="UP000322214"/>
    </source>
</evidence>
<proteinExistence type="predicted"/>